<feature type="modified residue" description="O-AMP-tyrosine" evidence="5">
    <location>
        <position position="400"/>
    </location>
</feature>
<gene>
    <name evidence="12" type="primary">glnA</name>
    <name evidence="12" type="ORF">CK625_02340</name>
</gene>
<feature type="binding site" evidence="4">
    <location>
        <position position="360"/>
    </location>
    <ligand>
        <name>Mg(2+)</name>
        <dbReference type="ChEBI" id="CHEBI:18420"/>
        <label>1</label>
    </ligand>
</feature>
<evidence type="ECO:0000313" key="12">
    <source>
        <dbReference type="EMBL" id="PAT38350.1"/>
    </source>
</evidence>
<feature type="binding site" evidence="2">
    <location>
        <position position="362"/>
    </location>
    <ligand>
        <name>L-glutamate</name>
        <dbReference type="ChEBI" id="CHEBI:29985"/>
    </ligand>
</feature>
<keyword evidence="4" id="KW-0460">Magnesium</keyword>
<name>A0A2A2AIE2_9BURK</name>
<feature type="binding site" evidence="4">
    <location>
        <position position="272"/>
    </location>
    <ligand>
        <name>Mg(2+)</name>
        <dbReference type="ChEBI" id="CHEBI:18420"/>
        <label>1</label>
    </ligand>
</feature>
<keyword evidence="3 8" id="KW-0547">Nucleotide-binding</keyword>
<feature type="binding site" evidence="3">
    <location>
        <begin position="274"/>
        <end position="276"/>
    </location>
    <ligand>
        <name>ATP</name>
        <dbReference type="ChEBI" id="CHEBI:30616"/>
    </ligand>
</feature>
<dbReference type="FunFam" id="3.30.590.10:FF:000001">
    <property type="entry name" value="Glutamine synthetase"/>
    <property type="match status" value="1"/>
</dbReference>
<feature type="domain" description="GS catalytic" evidence="11">
    <location>
        <begin position="107"/>
        <end position="471"/>
    </location>
</feature>
<dbReference type="InterPro" id="IPR027303">
    <property type="entry name" value="Gln_synth_gly_rich_site"/>
</dbReference>
<dbReference type="InterPro" id="IPR036651">
    <property type="entry name" value="Gln_synt_N_sf"/>
</dbReference>
<evidence type="ECO:0000256" key="5">
    <source>
        <dbReference type="PIRSR" id="PIRSR604809-50"/>
    </source>
</evidence>
<dbReference type="FunFam" id="3.10.20.70:FF:000001">
    <property type="entry name" value="Glutamine synthetase"/>
    <property type="match status" value="1"/>
</dbReference>
<dbReference type="Gene3D" id="3.30.590.10">
    <property type="entry name" value="Glutamine synthetase/guanido kinase, catalytic domain"/>
    <property type="match status" value="1"/>
</dbReference>
<dbReference type="NCBIfam" id="TIGR00653">
    <property type="entry name" value="GlnA"/>
    <property type="match status" value="1"/>
</dbReference>
<dbReference type="InterPro" id="IPR008147">
    <property type="entry name" value="Gln_synt_N"/>
</dbReference>
<evidence type="ECO:0000256" key="6">
    <source>
        <dbReference type="PROSITE-ProRule" id="PRU01330"/>
    </source>
</evidence>
<organism evidence="12 13">
    <name type="scientific">Vandammella animalimorsus</name>
    <dbReference type="NCBI Taxonomy" id="2029117"/>
    <lineage>
        <taxon>Bacteria</taxon>
        <taxon>Pseudomonadati</taxon>
        <taxon>Pseudomonadota</taxon>
        <taxon>Betaproteobacteria</taxon>
        <taxon>Burkholderiales</taxon>
        <taxon>Comamonadaceae</taxon>
        <taxon>Vandammella</taxon>
    </lineage>
</organism>
<feature type="binding site" evidence="2">
    <location>
        <position position="342"/>
    </location>
    <ligand>
        <name>L-glutamate</name>
        <dbReference type="ChEBI" id="CHEBI:29985"/>
    </ligand>
</feature>
<evidence type="ECO:0000259" key="10">
    <source>
        <dbReference type="PROSITE" id="PS51986"/>
    </source>
</evidence>
<feature type="binding site" evidence="4">
    <location>
        <position position="215"/>
    </location>
    <ligand>
        <name>Mg(2+)</name>
        <dbReference type="ChEBI" id="CHEBI:18420"/>
        <label>1</label>
    </ligand>
</feature>
<dbReference type="PROSITE" id="PS00181">
    <property type="entry name" value="GLNA_ATP"/>
    <property type="match status" value="1"/>
</dbReference>
<keyword evidence="4" id="KW-0479">Metal-binding</keyword>
<dbReference type="AlphaFoldDB" id="A0A2A2AIE2"/>
<evidence type="ECO:0000259" key="11">
    <source>
        <dbReference type="PROSITE" id="PS51987"/>
    </source>
</evidence>
<evidence type="ECO:0000256" key="1">
    <source>
        <dbReference type="ARBA" id="ARBA00009897"/>
    </source>
</evidence>
<dbReference type="InterPro" id="IPR027302">
    <property type="entry name" value="Gln_synth_N_conserv_site"/>
</dbReference>
<evidence type="ECO:0000256" key="9">
    <source>
        <dbReference type="SAM" id="MobiDB-lite"/>
    </source>
</evidence>
<dbReference type="GO" id="GO:0005737">
    <property type="term" value="C:cytoplasm"/>
    <property type="evidence" value="ECO:0007669"/>
    <property type="project" value="TreeGrafter"/>
</dbReference>
<evidence type="ECO:0000256" key="7">
    <source>
        <dbReference type="RuleBase" id="RU000384"/>
    </source>
</evidence>
<dbReference type="GO" id="GO:0046872">
    <property type="term" value="F:metal ion binding"/>
    <property type="evidence" value="ECO:0007669"/>
    <property type="project" value="UniProtKB-KW"/>
</dbReference>
<feature type="binding site" evidence="2">
    <location>
        <position position="330"/>
    </location>
    <ligand>
        <name>L-glutamate</name>
        <dbReference type="ChEBI" id="CHEBI:29985"/>
    </ligand>
</feature>
<dbReference type="PROSITE" id="PS51986">
    <property type="entry name" value="GS_BETA_GRASP"/>
    <property type="match status" value="1"/>
</dbReference>
<dbReference type="PANTHER" id="PTHR43407:SF2">
    <property type="entry name" value="GLUTAMINE SYNTHETASE"/>
    <property type="match status" value="1"/>
</dbReference>
<comment type="cofactor">
    <cofactor evidence="4">
        <name>Mg(2+)</name>
        <dbReference type="ChEBI" id="CHEBI:18420"/>
    </cofactor>
    <text evidence="4">Binds 2 Mg(2+) ions per subunit.</text>
</comment>
<dbReference type="GO" id="GO:0006542">
    <property type="term" value="P:glutamine biosynthetic process"/>
    <property type="evidence" value="ECO:0007669"/>
    <property type="project" value="InterPro"/>
</dbReference>
<reference evidence="12 13" key="1">
    <citation type="submission" date="2017-08" db="EMBL/GenBank/DDBJ databases">
        <title>WGS of Clinical strains of the CDC Group NO-1 linked to zoonotic infections in humans.</title>
        <authorList>
            <person name="Bernier A.-M."/>
            <person name="Bernard K."/>
        </authorList>
    </citation>
    <scope>NUCLEOTIDE SEQUENCE [LARGE SCALE GENOMIC DNA]</scope>
    <source>
        <strain evidence="12 13">NML00-0135</strain>
    </source>
</reference>
<dbReference type="SUPFAM" id="SSF54368">
    <property type="entry name" value="Glutamine synthetase, N-terminal domain"/>
    <property type="match status" value="1"/>
</dbReference>
<evidence type="ECO:0000313" key="13">
    <source>
        <dbReference type="Proteomes" id="UP000218054"/>
    </source>
</evidence>
<dbReference type="InterPro" id="IPR008146">
    <property type="entry name" value="Gln_synth_cat_dom"/>
</dbReference>
<feature type="binding site" evidence="3">
    <location>
        <position position="342"/>
    </location>
    <ligand>
        <name>ATP</name>
        <dbReference type="ChEBI" id="CHEBI:30616"/>
    </ligand>
</feature>
<feature type="region of interest" description="Disordered" evidence="9">
    <location>
        <begin position="163"/>
        <end position="184"/>
    </location>
</feature>
<feature type="binding site" evidence="4">
    <location>
        <position position="134"/>
    </location>
    <ligand>
        <name>Mg(2+)</name>
        <dbReference type="ChEBI" id="CHEBI:18420"/>
        <label>1</label>
    </ligand>
</feature>
<dbReference type="GO" id="GO:0019740">
    <property type="term" value="P:nitrogen utilization"/>
    <property type="evidence" value="ECO:0007669"/>
    <property type="project" value="TreeGrafter"/>
</dbReference>
<feature type="binding site" evidence="2">
    <location>
        <position position="324"/>
    </location>
    <ligand>
        <name>L-glutamate</name>
        <dbReference type="ChEBI" id="CHEBI:29985"/>
    </ligand>
</feature>
<feature type="binding site" evidence="3">
    <location>
        <position position="355"/>
    </location>
    <ligand>
        <name>ATP</name>
        <dbReference type="ChEBI" id="CHEBI:30616"/>
    </ligand>
</feature>
<comment type="similarity">
    <text evidence="1 6 7">Belongs to the glutamine synthetase family.</text>
</comment>
<evidence type="ECO:0000256" key="4">
    <source>
        <dbReference type="PIRSR" id="PIRSR604809-3"/>
    </source>
</evidence>
<proteinExistence type="inferred from homology"/>
<dbReference type="InterPro" id="IPR004809">
    <property type="entry name" value="Gln_synth_I"/>
</dbReference>
<feature type="domain" description="GS beta-grasp" evidence="10">
    <location>
        <begin position="15"/>
        <end position="100"/>
    </location>
</feature>
<protein>
    <recommendedName>
        <fullName evidence="8">Glutamine synthetase</fullName>
        <ecNumber evidence="8">6.3.1.2</ecNumber>
    </recommendedName>
</protein>
<dbReference type="PROSITE" id="PS51987">
    <property type="entry name" value="GS_CATALYTIC"/>
    <property type="match status" value="1"/>
</dbReference>
<dbReference type="Gene3D" id="3.10.20.70">
    <property type="entry name" value="Glutamine synthetase, N-terminal domain"/>
    <property type="match status" value="1"/>
</dbReference>
<feature type="binding site" evidence="2">
    <location>
        <begin position="267"/>
        <end position="268"/>
    </location>
    <ligand>
        <name>L-glutamate</name>
        <dbReference type="ChEBI" id="CHEBI:29985"/>
    </ligand>
</feature>
<dbReference type="PANTHER" id="PTHR43407">
    <property type="entry name" value="GLUTAMINE SYNTHETASE"/>
    <property type="match status" value="1"/>
</dbReference>
<dbReference type="Proteomes" id="UP000218054">
    <property type="component" value="Unassembled WGS sequence"/>
</dbReference>
<dbReference type="InterPro" id="IPR014746">
    <property type="entry name" value="Gln_synth/guanido_kin_cat_dom"/>
</dbReference>
<sequence length="471" mass="51951">MAKTVDDVMAMVEENEIKFIDLRFTDTRGKEQHVTVPVSHFDEDKFHSGHAFDGSSMPGWKGVEASDMLLMPDPDTANIDPFFQEPTLFLTCDVVDPADGTPYERDPRSIAKRAEAYLKASGLGDTAYFGPEPEFFLFDGVRWENTPGKVGFEIEEYEAPWNSGAKLEGGNRGHRPGPKGGYVPVPPVDSTQDMRAEMSLVLESLGIPVEVFHHEVGAAGQNEIGTQFSTLVKRADWTQLQKYVIHNVANLYGKTATFMPKPIVGDNGSGMHVHQSVWKDGKNLFAGDGYAGLSDFALYYIGGLIKHARALNAITNPGTNSYKRLVPGFEAPVKLAYSAKNRSASIRVPFVTNPKARRVEARFPDPLMNPYLGFAALLMAGLDGVENKIHPGEAATKDLYHLPPEEDALIPTVCHSLDQALEALDADRAFLTKGGVFTDAMLDAYIELKMGEVTRFRQAVHPLEFEMYYSL</sequence>
<keyword evidence="5" id="KW-0597">Phosphoprotein</keyword>
<comment type="caution">
    <text evidence="12">The sequence shown here is derived from an EMBL/GenBank/DDBJ whole genome shotgun (WGS) entry which is preliminary data.</text>
</comment>
<comment type="catalytic activity">
    <reaction evidence="8">
        <text>L-glutamate + NH4(+) + ATP = L-glutamine + ADP + phosphate + H(+)</text>
        <dbReference type="Rhea" id="RHEA:16169"/>
        <dbReference type="ChEBI" id="CHEBI:15378"/>
        <dbReference type="ChEBI" id="CHEBI:28938"/>
        <dbReference type="ChEBI" id="CHEBI:29985"/>
        <dbReference type="ChEBI" id="CHEBI:30616"/>
        <dbReference type="ChEBI" id="CHEBI:43474"/>
        <dbReference type="ChEBI" id="CHEBI:58359"/>
        <dbReference type="ChEBI" id="CHEBI:456216"/>
        <dbReference type="EC" id="6.3.1.2"/>
    </reaction>
</comment>
<keyword evidence="13" id="KW-1185">Reference proteome</keyword>
<dbReference type="EMBL" id="NSJB01000001">
    <property type="protein sequence ID" value="PAT38350.1"/>
    <property type="molecule type" value="Genomic_DNA"/>
</dbReference>
<feature type="binding site" evidence="3">
    <location>
        <position position="210"/>
    </location>
    <ligand>
        <name>ATP</name>
        <dbReference type="ChEBI" id="CHEBI:30616"/>
    </ligand>
</feature>
<dbReference type="GO" id="GO:0005524">
    <property type="term" value="F:ATP binding"/>
    <property type="evidence" value="ECO:0007669"/>
    <property type="project" value="UniProtKB-KW"/>
</dbReference>
<dbReference type="PROSITE" id="PS00180">
    <property type="entry name" value="GLNA_1"/>
    <property type="match status" value="1"/>
</dbReference>
<dbReference type="SUPFAM" id="SSF55931">
    <property type="entry name" value="Glutamine synthetase/guanido kinase"/>
    <property type="match status" value="1"/>
</dbReference>
<evidence type="ECO:0000256" key="8">
    <source>
        <dbReference type="RuleBase" id="RU004356"/>
    </source>
</evidence>
<feature type="binding site" evidence="4">
    <location>
        <position position="223"/>
    </location>
    <ligand>
        <name>Mg(2+)</name>
        <dbReference type="ChEBI" id="CHEBI:18420"/>
        <label>1</label>
    </ligand>
</feature>
<dbReference type="Pfam" id="PF03951">
    <property type="entry name" value="Gln-synt_N"/>
    <property type="match status" value="1"/>
</dbReference>
<dbReference type="SMART" id="SM01230">
    <property type="entry name" value="Gln-synt_C"/>
    <property type="match status" value="1"/>
</dbReference>
<dbReference type="GO" id="GO:0016020">
    <property type="term" value="C:membrane"/>
    <property type="evidence" value="ECO:0007669"/>
    <property type="project" value="TreeGrafter"/>
</dbReference>
<evidence type="ECO:0000256" key="3">
    <source>
        <dbReference type="PIRSR" id="PIRSR604809-2"/>
    </source>
</evidence>
<dbReference type="GO" id="GO:0004356">
    <property type="term" value="F:glutamine synthetase activity"/>
    <property type="evidence" value="ECO:0007669"/>
    <property type="project" value="UniProtKB-EC"/>
</dbReference>
<keyword evidence="3 8" id="KW-0067">ATP-binding</keyword>
<evidence type="ECO:0000256" key="2">
    <source>
        <dbReference type="PIRSR" id="PIRSR604809-1"/>
    </source>
</evidence>
<dbReference type="RefSeq" id="WP_095538631.1">
    <property type="nucleotide sequence ID" value="NZ_NSJB01000001.1"/>
</dbReference>
<dbReference type="Pfam" id="PF00120">
    <property type="entry name" value="Gln-synt_C"/>
    <property type="match status" value="1"/>
</dbReference>
<keyword evidence="8 12" id="KW-0436">Ligase</keyword>
<feature type="binding site" evidence="4">
    <location>
        <position position="132"/>
    </location>
    <ligand>
        <name>Mg(2+)</name>
        <dbReference type="ChEBI" id="CHEBI:18420"/>
        <label>1</label>
    </ligand>
</feature>
<dbReference type="EC" id="6.3.1.2" evidence="8"/>
<accession>A0A2A2AIE2</accession>